<reference evidence="3 4" key="1">
    <citation type="journal article" date="2018" name="Evol. Lett.">
        <title>Horizontal gene cluster transfer increased hallucinogenic mushroom diversity.</title>
        <authorList>
            <person name="Reynolds H.T."/>
            <person name="Vijayakumar V."/>
            <person name="Gluck-Thaler E."/>
            <person name="Korotkin H.B."/>
            <person name="Matheny P.B."/>
            <person name="Slot J.C."/>
        </authorList>
    </citation>
    <scope>NUCLEOTIDE SEQUENCE [LARGE SCALE GENOMIC DNA]</scope>
    <source>
        <strain evidence="3 4">2631</strain>
    </source>
</reference>
<name>A0A409XW81_PSICY</name>
<protein>
    <recommendedName>
        <fullName evidence="2">Reverse transcriptase domain-containing protein</fullName>
    </recommendedName>
</protein>
<dbReference type="GO" id="GO:0003824">
    <property type="term" value="F:catalytic activity"/>
    <property type="evidence" value="ECO:0007669"/>
    <property type="project" value="InterPro"/>
</dbReference>
<dbReference type="PANTHER" id="PTHR33481:SF1">
    <property type="entry name" value="ENDONUCLEASE_EXONUCLEASE_PHOSPHATASE DOMAIN-CONTAINING PROTEIN-RELATED"/>
    <property type="match status" value="1"/>
</dbReference>
<feature type="region of interest" description="Disordered" evidence="1">
    <location>
        <begin position="1"/>
        <end position="60"/>
    </location>
</feature>
<dbReference type="CDD" id="cd01650">
    <property type="entry name" value="RT_nLTR_like"/>
    <property type="match status" value="1"/>
</dbReference>
<dbReference type="InterPro" id="IPR043502">
    <property type="entry name" value="DNA/RNA_pol_sf"/>
</dbReference>
<dbReference type="InterPro" id="IPR036691">
    <property type="entry name" value="Endo/exonu/phosph_ase_sf"/>
</dbReference>
<evidence type="ECO:0000313" key="4">
    <source>
        <dbReference type="Proteomes" id="UP000283269"/>
    </source>
</evidence>
<evidence type="ECO:0000313" key="3">
    <source>
        <dbReference type="EMBL" id="PPQ95001.1"/>
    </source>
</evidence>
<dbReference type="SUPFAM" id="SSF56672">
    <property type="entry name" value="DNA/RNA polymerases"/>
    <property type="match status" value="1"/>
</dbReference>
<dbReference type="EMBL" id="NHYD01000159">
    <property type="protein sequence ID" value="PPQ95001.1"/>
    <property type="molecule type" value="Genomic_DNA"/>
</dbReference>
<dbReference type="STRING" id="93625.A0A409XW81"/>
<comment type="caution">
    <text evidence="3">The sequence shown here is derived from an EMBL/GenBank/DDBJ whole genome shotgun (WGS) entry which is preliminary data.</text>
</comment>
<dbReference type="AlphaFoldDB" id="A0A409XW81"/>
<dbReference type="InParanoid" id="A0A409XW81"/>
<dbReference type="Gene3D" id="3.60.10.10">
    <property type="entry name" value="Endonuclease/exonuclease/phosphatase"/>
    <property type="match status" value="1"/>
</dbReference>
<dbReference type="Proteomes" id="UP000283269">
    <property type="component" value="Unassembled WGS sequence"/>
</dbReference>
<gene>
    <name evidence="3" type="ORF">CVT25_000158</name>
</gene>
<evidence type="ECO:0000256" key="1">
    <source>
        <dbReference type="SAM" id="MobiDB-lite"/>
    </source>
</evidence>
<dbReference type="InterPro" id="IPR005135">
    <property type="entry name" value="Endo/exonuclease/phosphatase"/>
</dbReference>
<dbReference type="PROSITE" id="PS50878">
    <property type="entry name" value="RT_POL"/>
    <property type="match status" value="1"/>
</dbReference>
<feature type="domain" description="Reverse transcriptase" evidence="2">
    <location>
        <begin position="662"/>
        <end position="939"/>
    </location>
</feature>
<dbReference type="OrthoDB" id="412006at2759"/>
<dbReference type="Pfam" id="PF14529">
    <property type="entry name" value="Exo_endo_phos_2"/>
    <property type="match status" value="1"/>
</dbReference>
<feature type="compositionally biased region" description="Low complexity" evidence="1">
    <location>
        <begin position="27"/>
        <end position="38"/>
    </location>
</feature>
<keyword evidence="4" id="KW-1185">Reference proteome</keyword>
<feature type="compositionally biased region" description="Basic and acidic residues" evidence="1">
    <location>
        <begin position="1"/>
        <end position="11"/>
    </location>
</feature>
<dbReference type="PANTHER" id="PTHR33481">
    <property type="entry name" value="REVERSE TRANSCRIPTASE"/>
    <property type="match status" value="1"/>
</dbReference>
<dbReference type="SUPFAM" id="SSF56219">
    <property type="entry name" value="DNase I-like"/>
    <property type="match status" value="1"/>
</dbReference>
<feature type="non-terminal residue" evidence="3">
    <location>
        <position position="1"/>
    </location>
</feature>
<evidence type="ECO:0000259" key="2">
    <source>
        <dbReference type="PROSITE" id="PS50878"/>
    </source>
</evidence>
<organism evidence="3 4">
    <name type="scientific">Psilocybe cyanescens</name>
    <dbReference type="NCBI Taxonomy" id="93625"/>
    <lineage>
        <taxon>Eukaryota</taxon>
        <taxon>Fungi</taxon>
        <taxon>Dikarya</taxon>
        <taxon>Basidiomycota</taxon>
        <taxon>Agaricomycotina</taxon>
        <taxon>Agaricomycetes</taxon>
        <taxon>Agaricomycetidae</taxon>
        <taxon>Agaricales</taxon>
        <taxon>Agaricineae</taxon>
        <taxon>Strophariaceae</taxon>
        <taxon>Psilocybe</taxon>
    </lineage>
</organism>
<feature type="non-terminal residue" evidence="3">
    <location>
        <position position="1266"/>
    </location>
</feature>
<accession>A0A409XW81</accession>
<dbReference type="InterPro" id="IPR000477">
    <property type="entry name" value="RT_dom"/>
</dbReference>
<dbReference type="Pfam" id="PF00078">
    <property type="entry name" value="RVT_1"/>
    <property type="match status" value="1"/>
</dbReference>
<sequence length="1266" mass="139477">QQDKGKGRADKPTSTPAPPQPRPPAKKPVAASIKQPASPAAPPPRPPSRKGRKIPEYTAHGMPTSKSFLRIVDVPRFQGTHYDLDHLTEREEVASALKASPIWTSSHILCGDPRVVRTSKASTTATAFFDIWDTASGVAPSGYVLVRRALASPSALGVGSGVIRLVAAMQLPPNVHNALVLTSWRSIAPLQDAAKAIQRRTPLRLQRLLGSPALTPLTAQTVERITVPTSALACSGVTGLINFGMSRNIVSPEPDTRPRVMAYVSNRLKEFRPSMRCDLIDHCDVLILSLFANGQSYNLMNVYSDETHTAALLLAEEAASLPPFIYMGGDFNIHSQEWDGGHQGHPGVATQLLNTAAELGLQWAPFVNPGPTFYPRIQGFHSTVIDLVFIQPDQTLTAQVTQVHNAQGESDHVPLATTLLISADSGATPRRALKADREEQIRFVRVIEGEFAMKVDEHAPLNTPDQIDAVAQAIADSFSAAWETCSREVTIMRRSKPWWTDECSVALQAYREHGLPEDWKLYRKAVKNAKRVFFDSRITEISITNKRTWDLMSWVQQHKLPLCEAIQYQGQPCHALPQLWNALHNTYNSASDRAFDIGILDSIPDMPVRGWVPFSALEMREALASCSNVSAPGPDHIKWSHLKMLMWGPTHVFTVLLALANACLRVGHWPKHFKESMSVIIPKLNKPSYSAPKAFRPIVLLNTVGKLIEKMLSNRIQFDGVASDVFHPNQIGGIRQRSTEDAGLILTHMVRAGWAKGLKTSVIAFDVAQFFPSLNHEVLMAILRKLGFSDNVVKFFSHYLVGCSMRYAWGDFISDLRQADVGVGQGSALSPVLSALYLTLIMRLFELDPLTRGCFLLSYVDDGTLVVQSKSLLDNCDALKRAYGVIFELFKKFGLALEHDKSELTFTEHVQYYSTKALSTVKAMKMLGSSTRVTYGFCLWYFAAARCKGALHHLSTMQRSAALWITGAFRTSPTGGVEALAGLPPINLLLRRLSERADYRFATLTPTHPALVGLPPINLLLHCLSERADYRFATLTLTHPVRAFLSRFNCGTIAPHPSLSIQTMSEPEIFRTSGTLFESDTNVLALMETLLLMNLLSRPGISHGDANKELKQRTKHLDKLRDKISENIGTYYAGTDASLPLSGRYQAIAASILFSGRVKRWHARHVTGKVTAPDAELYAICSAIVNAISCDDCTDIFIFTDSMASARRAVDPSIHSGQGHSVAVYSMASARRAVDPSIHSGQGHSVAVCEALQTWFTRKEGQSITF</sequence>
<proteinExistence type="predicted"/>